<dbReference type="GO" id="GO:0050909">
    <property type="term" value="P:sensory perception of taste"/>
    <property type="evidence" value="ECO:0007669"/>
    <property type="project" value="InterPro"/>
</dbReference>
<dbReference type="OrthoDB" id="6419425at2759"/>
<evidence type="ECO:0000313" key="8">
    <source>
        <dbReference type="EMBL" id="GFY38032.1"/>
    </source>
</evidence>
<dbReference type="PANTHER" id="PTHR21421:SF29">
    <property type="entry name" value="GUSTATORY RECEPTOR 5A FOR TREHALOSE-RELATED"/>
    <property type="match status" value="1"/>
</dbReference>
<keyword evidence="4 7" id="KW-1133">Transmembrane helix</keyword>
<protein>
    <recommendedName>
        <fullName evidence="10">Gustatory receptor</fullName>
    </recommendedName>
</protein>
<dbReference type="EMBL" id="BMAV01000616">
    <property type="protein sequence ID" value="GFY38032.1"/>
    <property type="molecule type" value="Genomic_DNA"/>
</dbReference>
<evidence type="ECO:0000256" key="5">
    <source>
        <dbReference type="ARBA" id="ARBA00023136"/>
    </source>
</evidence>
<evidence type="ECO:0000256" key="6">
    <source>
        <dbReference type="ARBA" id="ARBA00023170"/>
    </source>
</evidence>
<dbReference type="GO" id="GO:0038023">
    <property type="term" value="F:signaling receptor activity"/>
    <property type="evidence" value="ECO:0007669"/>
    <property type="project" value="UniProtKB-ARBA"/>
</dbReference>
<feature type="transmembrane region" description="Helical" evidence="7">
    <location>
        <begin position="348"/>
        <end position="366"/>
    </location>
</feature>
<keyword evidence="9" id="KW-1185">Reference proteome</keyword>
<keyword evidence="2" id="KW-1003">Cell membrane</keyword>
<organism evidence="8 9">
    <name type="scientific">Trichonephila inaurata madagascariensis</name>
    <dbReference type="NCBI Taxonomy" id="2747483"/>
    <lineage>
        <taxon>Eukaryota</taxon>
        <taxon>Metazoa</taxon>
        <taxon>Ecdysozoa</taxon>
        <taxon>Arthropoda</taxon>
        <taxon>Chelicerata</taxon>
        <taxon>Arachnida</taxon>
        <taxon>Araneae</taxon>
        <taxon>Araneomorphae</taxon>
        <taxon>Entelegynae</taxon>
        <taxon>Araneoidea</taxon>
        <taxon>Nephilidae</taxon>
        <taxon>Trichonephila</taxon>
        <taxon>Trichonephila inaurata</taxon>
    </lineage>
</organism>
<feature type="transmembrane region" description="Helical" evidence="7">
    <location>
        <begin position="107"/>
        <end position="129"/>
    </location>
</feature>
<comment type="caution">
    <text evidence="8">The sequence shown here is derived from an EMBL/GenBank/DDBJ whole genome shotgun (WGS) entry which is preliminary data.</text>
</comment>
<gene>
    <name evidence="8" type="primary">AVEN_34842_1</name>
    <name evidence="8" type="ORF">TNIN_109881</name>
</gene>
<dbReference type="GO" id="GO:0051606">
    <property type="term" value="P:detection of stimulus"/>
    <property type="evidence" value="ECO:0007669"/>
    <property type="project" value="UniProtKB-ARBA"/>
</dbReference>
<name>A0A8X6WMQ7_9ARAC</name>
<comment type="subcellular location">
    <subcellularLocation>
        <location evidence="1">Cell membrane</location>
        <topology evidence="1">Multi-pass membrane protein</topology>
    </subcellularLocation>
</comment>
<dbReference type="AlphaFoldDB" id="A0A8X6WMQ7"/>
<feature type="transmembrane region" description="Helical" evidence="7">
    <location>
        <begin position="261"/>
        <end position="281"/>
    </location>
</feature>
<dbReference type="GO" id="GO:0005886">
    <property type="term" value="C:plasma membrane"/>
    <property type="evidence" value="ECO:0007669"/>
    <property type="project" value="UniProtKB-SubCell"/>
</dbReference>
<keyword evidence="3 7" id="KW-0812">Transmembrane</keyword>
<accession>A0A8X6WMQ7</accession>
<evidence type="ECO:0000256" key="3">
    <source>
        <dbReference type="ARBA" id="ARBA00022692"/>
    </source>
</evidence>
<dbReference type="PANTHER" id="PTHR21421">
    <property type="entry name" value="GUSTATORY RECEPTOR"/>
    <property type="match status" value="1"/>
</dbReference>
<sequence>MALIVGLPISVNYVNGRLIFERSQKVWIIFINVIKVLAFLISMHSVSKIIQAPLVRMALHACILGGFAINMITVIKRKQINTSIHNVTKLSRVVNSNIPIGNTFIKWLLLMHYFALTIFVAFMTSFFFYQEWENYRESEAFPLVTLHSNYDLCATVVFFSIIFSFCVSSNICGTMLLVCDSTYITLSNTIKAYGKNLKTRFRSGDFDQKSLTAETEMLNVITEQVEMADNALNMCAIMLYGMFVCLFYITVSIGFSKEERFKTKMVVGYIAWNFILAISLFRRLTMSGSGVNTESENLKDVSVECFRSIISSCADEPTLLAFSLLFGSIQDTNLVVTGGRIFVIDRSLYLTVAGTMVTYGVIIFQTNE</sequence>
<evidence type="ECO:0000256" key="4">
    <source>
        <dbReference type="ARBA" id="ARBA00022989"/>
    </source>
</evidence>
<evidence type="ECO:0008006" key="10">
    <source>
        <dbReference type="Google" id="ProtNLM"/>
    </source>
</evidence>
<reference evidence="8" key="1">
    <citation type="submission" date="2020-08" db="EMBL/GenBank/DDBJ databases">
        <title>Multicomponent nature underlies the extraordinary mechanical properties of spider dragline silk.</title>
        <authorList>
            <person name="Kono N."/>
            <person name="Nakamura H."/>
            <person name="Mori M."/>
            <person name="Yoshida Y."/>
            <person name="Ohtoshi R."/>
            <person name="Malay A.D."/>
            <person name="Moran D.A.P."/>
            <person name="Tomita M."/>
            <person name="Numata K."/>
            <person name="Arakawa K."/>
        </authorList>
    </citation>
    <scope>NUCLEOTIDE SEQUENCE</scope>
</reference>
<dbReference type="Proteomes" id="UP000886998">
    <property type="component" value="Unassembled WGS sequence"/>
</dbReference>
<evidence type="ECO:0000313" key="9">
    <source>
        <dbReference type="Proteomes" id="UP000886998"/>
    </source>
</evidence>
<feature type="transmembrane region" description="Helical" evidence="7">
    <location>
        <begin position="149"/>
        <end position="167"/>
    </location>
</feature>
<evidence type="ECO:0000256" key="1">
    <source>
        <dbReference type="ARBA" id="ARBA00004651"/>
    </source>
</evidence>
<evidence type="ECO:0000256" key="2">
    <source>
        <dbReference type="ARBA" id="ARBA00022475"/>
    </source>
</evidence>
<evidence type="ECO:0000256" key="7">
    <source>
        <dbReference type="SAM" id="Phobius"/>
    </source>
</evidence>
<dbReference type="Pfam" id="PF08395">
    <property type="entry name" value="7tm_7"/>
    <property type="match status" value="1"/>
</dbReference>
<dbReference type="InterPro" id="IPR013604">
    <property type="entry name" value="7TM_chemorcpt"/>
</dbReference>
<feature type="transmembrane region" description="Helical" evidence="7">
    <location>
        <begin position="237"/>
        <end position="255"/>
    </location>
</feature>
<keyword evidence="6" id="KW-0675">Receptor</keyword>
<keyword evidence="5 7" id="KW-0472">Membrane</keyword>
<feature type="transmembrane region" description="Helical" evidence="7">
    <location>
        <begin position="57"/>
        <end position="75"/>
    </location>
</feature>
<feature type="transmembrane region" description="Helical" evidence="7">
    <location>
        <begin position="26"/>
        <end position="45"/>
    </location>
</feature>
<proteinExistence type="predicted"/>